<name>A0AA36G2R8_9BILA</name>
<comment type="subcellular location">
    <subcellularLocation>
        <location evidence="1">Membrane</location>
        <topology evidence="1">Multi-pass membrane protein</topology>
    </subcellularLocation>
</comment>
<proteinExistence type="inferred from homology"/>
<evidence type="ECO:0000256" key="9">
    <source>
        <dbReference type="SAM" id="Phobius"/>
    </source>
</evidence>
<comment type="catalytic activity">
    <reaction evidence="8">
        <text>a 1-O-(1Z-alkenyl)-sn-glycero-3-phosphocholine + H2O = a 2,3-saturated aldehyde + sn-glycerol 3-phosphocholine</text>
        <dbReference type="Rhea" id="RHEA:22544"/>
        <dbReference type="ChEBI" id="CHEBI:15377"/>
        <dbReference type="ChEBI" id="CHEBI:16870"/>
        <dbReference type="ChEBI" id="CHEBI:73359"/>
        <dbReference type="ChEBI" id="CHEBI:77287"/>
        <dbReference type="EC" id="3.3.2.2"/>
    </reaction>
</comment>
<sequence length="268" mass="29546">MFNILNRYVGIEDVGKMQNGLLEFGLLYGLLVANFGYQSGGFVKFYDDRYCLWKLMKISPIVALALFTYFHGAGLNERARKIQTLGIVLGGVGDWLIGSTKEGIVTGAIAFGLGHLCYMALFVPGNVKVVPAFLAGTLAWGLVANQLCLVPMIKDHPYAVGIMMVYSLLLTACLVFSYSHYQLGTARHKAGSDALFYRLLGFALFYASDNMLIFDHCGYPIPYSEILILGTYYSSQYFILKGLVHCESGDYIDDAQNRGNAKKGVKSN</sequence>
<organism evidence="10 11">
    <name type="scientific">Mesorhabditis spiculigera</name>
    <dbReference type="NCBI Taxonomy" id="96644"/>
    <lineage>
        <taxon>Eukaryota</taxon>
        <taxon>Metazoa</taxon>
        <taxon>Ecdysozoa</taxon>
        <taxon>Nematoda</taxon>
        <taxon>Chromadorea</taxon>
        <taxon>Rhabditida</taxon>
        <taxon>Rhabditina</taxon>
        <taxon>Rhabditomorpha</taxon>
        <taxon>Rhabditoidea</taxon>
        <taxon>Rhabditidae</taxon>
        <taxon>Mesorhabditinae</taxon>
        <taxon>Mesorhabditis</taxon>
    </lineage>
</organism>
<comment type="caution">
    <text evidence="10">The sequence shown here is derived from an EMBL/GenBank/DDBJ whole genome shotgun (WGS) entry which is preliminary data.</text>
</comment>
<feature type="non-terminal residue" evidence="10">
    <location>
        <position position="268"/>
    </location>
</feature>
<evidence type="ECO:0000256" key="1">
    <source>
        <dbReference type="ARBA" id="ARBA00004141"/>
    </source>
</evidence>
<evidence type="ECO:0000256" key="8">
    <source>
        <dbReference type="ARBA" id="ARBA00049560"/>
    </source>
</evidence>
<gene>
    <name evidence="10" type="ORF">MSPICULIGERA_LOCUS14875</name>
</gene>
<comment type="catalytic activity">
    <reaction evidence="7">
        <text>a 1-O-(1Z-alkenyl)-sn-glycero-3-phosphoethanolamine + H2O = a 2,3-saturated aldehyde + sn-glycero-3-phosphoethanolamine</text>
        <dbReference type="Rhea" id="RHEA:16905"/>
        <dbReference type="ChEBI" id="CHEBI:15377"/>
        <dbReference type="ChEBI" id="CHEBI:73359"/>
        <dbReference type="ChEBI" id="CHEBI:77288"/>
        <dbReference type="ChEBI" id="CHEBI:143890"/>
        <dbReference type="EC" id="3.3.2.2"/>
    </reaction>
</comment>
<evidence type="ECO:0000256" key="4">
    <source>
        <dbReference type="ARBA" id="ARBA00022989"/>
    </source>
</evidence>
<evidence type="ECO:0000313" key="10">
    <source>
        <dbReference type="EMBL" id="CAJ0576585.1"/>
    </source>
</evidence>
<dbReference type="AlphaFoldDB" id="A0AA36G2R8"/>
<feature type="transmembrane region" description="Helical" evidence="9">
    <location>
        <begin position="21"/>
        <end position="40"/>
    </location>
</feature>
<feature type="transmembrane region" description="Helical" evidence="9">
    <location>
        <begin position="52"/>
        <end position="70"/>
    </location>
</feature>
<keyword evidence="5 9" id="KW-0472">Membrane</keyword>
<keyword evidence="3 9" id="KW-0812">Transmembrane</keyword>
<comment type="similarity">
    <text evidence="2">Belongs to the TMEM86 family.</text>
</comment>
<reference evidence="10" key="1">
    <citation type="submission" date="2023-06" db="EMBL/GenBank/DDBJ databases">
        <authorList>
            <person name="Delattre M."/>
        </authorList>
    </citation>
    <scope>NUCLEOTIDE SEQUENCE</scope>
    <source>
        <strain evidence="10">AF72</strain>
    </source>
</reference>
<dbReference type="GO" id="GO:0016020">
    <property type="term" value="C:membrane"/>
    <property type="evidence" value="ECO:0007669"/>
    <property type="project" value="UniProtKB-SubCell"/>
</dbReference>
<protein>
    <recommendedName>
        <fullName evidence="6">lysoplasmalogenase</fullName>
        <ecNumber evidence="6">3.3.2.2</ecNumber>
    </recommendedName>
</protein>
<keyword evidence="4 9" id="KW-1133">Transmembrane helix</keyword>
<evidence type="ECO:0000256" key="2">
    <source>
        <dbReference type="ARBA" id="ARBA00007375"/>
    </source>
</evidence>
<evidence type="ECO:0000313" key="11">
    <source>
        <dbReference type="Proteomes" id="UP001177023"/>
    </source>
</evidence>
<dbReference type="InterPro" id="IPR012506">
    <property type="entry name" value="TMEM86B-like"/>
</dbReference>
<dbReference type="Proteomes" id="UP001177023">
    <property type="component" value="Unassembled WGS sequence"/>
</dbReference>
<dbReference type="PANTHER" id="PTHR31885">
    <property type="entry name" value="GH04784P"/>
    <property type="match status" value="1"/>
</dbReference>
<feature type="transmembrane region" description="Helical" evidence="9">
    <location>
        <begin position="104"/>
        <end position="123"/>
    </location>
</feature>
<feature type="transmembrane region" description="Helical" evidence="9">
    <location>
        <begin position="158"/>
        <end position="179"/>
    </location>
</feature>
<dbReference type="PANTHER" id="PTHR31885:SF6">
    <property type="entry name" value="GH04784P"/>
    <property type="match status" value="1"/>
</dbReference>
<dbReference type="EC" id="3.3.2.2" evidence="6"/>
<evidence type="ECO:0000256" key="5">
    <source>
        <dbReference type="ARBA" id="ARBA00023136"/>
    </source>
</evidence>
<evidence type="ECO:0000256" key="3">
    <source>
        <dbReference type="ARBA" id="ARBA00022692"/>
    </source>
</evidence>
<dbReference type="EMBL" id="CATQJA010002644">
    <property type="protein sequence ID" value="CAJ0576585.1"/>
    <property type="molecule type" value="Genomic_DNA"/>
</dbReference>
<evidence type="ECO:0000256" key="6">
    <source>
        <dbReference type="ARBA" id="ARBA00035673"/>
    </source>
</evidence>
<accession>A0AA36G2R8</accession>
<keyword evidence="11" id="KW-1185">Reference proteome</keyword>
<feature type="transmembrane region" description="Helical" evidence="9">
    <location>
        <begin position="130"/>
        <end position="152"/>
    </location>
</feature>
<dbReference type="GO" id="GO:0047408">
    <property type="term" value="F:alkenylglycerophosphocholine hydrolase activity"/>
    <property type="evidence" value="ECO:0007669"/>
    <property type="project" value="UniProtKB-EC"/>
</dbReference>
<dbReference type="Pfam" id="PF07947">
    <property type="entry name" value="YhhN"/>
    <property type="match status" value="1"/>
</dbReference>
<evidence type="ECO:0000256" key="7">
    <source>
        <dbReference type="ARBA" id="ARBA00049458"/>
    </source>
</evidence>